<feature type="domain" description="Phospholipid/glycerol acyltransferase" evidence="11">
    <location>
        <begin position="67"/>
        <end position="182"/>
    </location>
</feature>
<evidence type="ECO:0000256" key="9">
    <source>
        <dbReference type="RuleBase" id="RU361267"/>
    </source>
</evidence>
<keyword evidence="13" id="KW-1185">Reference proteome</keyword>
<keyword evidence="10" id="KW-0812">Transmembrane</keyword>
<name>A0ABW1XMQ5_9ALTE</name>
<comment type="pathway">
    <text evidence="2">Phospholipid metabolism; CDP-diacylglycerol biosynthesis; CDP-diacylglycerol from sn-glycerol 3-phosphate: step 2/3.</text>
</comment>
<evidence type="ECO:0000256" key="10">
    <source>
        <dbReference type="SAM" id="Phobius"/>
    </source>
</evidence>
<dbReference type="GO" id="GO:0003841">
    <property type="term" value="F:1-acylglycerol-3-phosphate O-acyltransferase activity"/>
    <property type="evidence" value="ECO:0007669"/>
    <property type="project" value="UniProtKB-EC"/>
</dbReference>
<gene>
    <name evidence="12" type="ORF">ACFP85_13165</name>
</gene>
<dbReference type="InterPro" id="IPR002123">
    <property type="entry name" value="Plipid/glycerol_acylTrfase"/>
</dbReference>
<keyword evidence="10" id="KW-1133">Transmembrane helix</keyword>
<dbReference type="PANTHER" id="PTHR10434:SF11">
    <property type="entry name" value="1-ACYL-SN-GLYCEROL-3-PHOSPHATE ACYLTRANSFERASE"/>
    <property type="match status" value="1"/>
</dbReference>
<dbReference type="SUPFAM" id="SSF69593">
    <property type="entry name" value="Glycerol-3-phosphate (1)-acyltransferase"/>
    <property type="match status" value="1"/>
</dbReference>
<dbReference type="EC" id="2.3.1.51" evidence="5 9"/>
<protein>
    <recommendedName>
        <fullName evidence="6 9">1-acyl-sn-glycerol-3-phosphate acyltransferase</fullName>
        <ecNumber evidence="5 9">2.3.1.51</ecNumber>
    </recommendedName>
</protein>
<evidence type="ECO:0000256" key="2">
    <source>
        <dbReference type="ARBA" id="ARBA00004728"/>
    </source>
</evidence>
<keyword evidence="7 9" id="KW-0808">Transferase</keyword>
<evidence type="ECO:0000259" key="11">
    <source>
        <dbReference type="SMART" id="SM00563"/>
    </source>
</evidence>
<dbReference type="Proteomes" id="UP001596364">
    <property type="component" value="Unassembled WGS sequence"/>
</dbReference>
<dbReference type="RefSeq" id="WP_131258566.1">
    <property type="nucleotide sequence ID" value="NZ_JBHSUS010000001.1"/>
</dbReference>
<evidence type="ECO:0000256" key="5">
    <source>
        <dbReference type="ARBA" id="ARBA00013211"/>
    </source>
</evidence>
<accession>A0ABW1XMQ5</accession>
<evidence type="ECO:0000256" key="1">
    <source>
        <dbReference type="ARBA" id="ARBA00001141"/>
    </source>
</evidence>
<keyword evidence="9" id="KW-0443">Lipid metabolism</keyword>
<keyword evidence="10" id="KW-0472">Membrane</keyword>
<keyword evidence="9" id="KW-1208">Phospholipid metabolism</keyword>
<evidence type="ECO:0000313" key="13">
    <source>
        <dbReference type="Proteomes" id="UP001596364"/>
    </source>
</evidence>
<dbReference type="InterPro" id="IPR004552">
    <property type="entry name" value="AGP_acyltrans"/>
</dbReference>
<organism evidence="12 13">
    <name type="scientific">Pseudobowmanella zhangzhouensis</name>
    <dbReference type="NCBI Taxonomy" id="1537679"/>
    <lineage>
        <taxon>Bacteria</taxon>
        <taxon>Pseudomonadati</taxon>
        <taxon>Pseudomonadota</taxon>
        <taxon>Gammaproteobacteria</taxon>
        <taxon>Alteromonadales</taxon>
        <taxon>Alteromonadaceae</taxon>
    </lineage>
</organism>
<comment type="similarity">
    <text evidence="4 9">Belongs to the 1-acyl-sn-glycerol-3-phosphate acyltransferase family.</text>
</comment>
<dbReference type="SMART" id="SM00563">
    <property type="entry name" value="PlsC"/>
    <property type="match status" value="1"/>
</dbReference>
<evidence type="ECO:0000256" key="7">
    <source>
        <dbReference type="ARBA" id="ARBA00022679"/>
    </source>
</evidence>
<keyword evidence="9" id="KW-0594">Phospholipid biosynthesis</keyword>
<proteinExistence type="inferred from homology"/>
<comment type="pathway">
    <text evidence="3">Lipid metabolism.</text>
</comment>
<keyword evidence="9" id="KW-0444">Lipid biosynthesis</keyword>
<sequence length="241" mass="27126">MIALIRIPVLGLCFIIVNIIFLLACIVRPFHRNNVQLGSRLYSSLSVILGLKLDIRVPESVRSGGPFVYIGNHQNTFDIFTICGATQAGTVSVGKKSLVWIPIFGWVYWLSGNILIDRTNTNRASNTLKLAARKIRERRLSVWIFPEGTRSNGKGLLPFKTGAFRLAKLTNEPVVMICASSLHNKVKWNRWNNGTLIIEMSEPVVMDESLDLKGWTKYFHQQMSENIQRIDAEVAQLDKAG</sequence>
<dbReference type="NCBIfam" id="TIGR00530">
    <property type="entry name" value="AGP_acyltrn"/>
    <property type="match status" value="1"/>
</dbReference>
<dbReference type="EMBL" id="JBHSUS010000001">
    <property type="protein sequence ID" value="MFC6441096.1"/>
    <property type="molecule type" value="Genomic_DNA"/>
</dbReference>
<dbReference type="PROSITE" id="PS51257">
    <property type="entry name" value="PROKAR_LIPOPROTEIN"/>
    <property type="match status" value="1"/>
</dbReference>
<dbReference type="PANTHER" id="PTHR10434">
    <property type="entry name" value="1-ACYL-SN-GLYCEROL-3-PHOSPHATE ACYLTRANSFERASE"/>
    <property type="match status" value="1"/>
</dbReference>
<dbReference type="Pfam" id="PF01553">
    <property type="entry name" value="Acyltransferase"/>
    <property type="match status" value="1"/>
</dbReference>
<evidence type="ECO:0000313" key="12">
    <source>
        <dbReference type="EMBL" id="MFC6441096.1"/>
    </source>
</evidence>
<reference evidence="13" key="1">
    <citation type="journal article" date="2019" name="Int. J. Syst. Evol. Microbiol.">
        <title>The Global Catalogue of Microorganisms (GCM) 10K type strain sequencing project: providing services to taxonomists for standard genome sequencing and annotation.</title>
        <authorList>
            <consortium name="The Broad Institute Genomics Platform"/>
            <consortium name="The Broad Institute Genome Sequencing Center for Infectious Disease"/>
            <person name="Wu L."/>
            <person name="Ma J."/>
        </authorList>
    </citation>
    <scope>NUCLEOTIDE SEQUENCE [LARGE SCALE GENOMIC DNA]</scope>
    <source>
        <strain evidence="13">CGMCC 1.16031</strain>
    </source>
</reference>
<evidence type="ECO:0000256" key="4">
    <source>
        <dbReference type="ARBA" id="ARBA00008655"/>
    </source>
</evidence>
<keyword evidence="8 9" id="KW-0012">Acyltransferase</keyword>
<evidence type="ECO:0000256" key="3">
    <source>
        <dbReference type="ARBA" id="ARBA00005189"/>
    </source>
</evidence>
<evidence type="ECO:0000256" key="6">
    <source>
        <dbReference type="ARBA" id="ARBA00016139"/>
    </source>
</evidence>
<feature type="transmembrane region" description="Helical" evidence="10">
    <location>
        <begin position="98"/>
        <end position="116"/>
    </location>
</feature>
<comment type="domain">
    <text evidence="9">The HXXXXD motif is essential for acyltransferase activity and may constitute the binding site for the phosphate moiety of the glycerol-3-phosphate.</text>
</comment>
<evidence type="ECO:0000256" key="8">
    <source>
        <dbReference type="ARBA" id="ARBA00023315"/>
    </source>
</evidence>
<comment type="caution">
    <text evidence="12">The sequence shown here is derived from an EMBL/GenBank/DDBJ whole genome shotgun (WGS) entry which is preliminary data.</text>
</comment>
<dbReference type="CDD" id="cd07989">
    <property type="entry name" value="LPLAT_AGPAT-like"/>
    <property type="match status" value="1"/>
</dbReference>
<feature type="transmembrane region" description="Helical" evidence="10">
    <location>
        <begin position="7"/>
        <end position="30"/>
    </location>
</feature>
<comment type="catalytic activity">
    <reaction evidence="1 9">
        <text>a 1-acyl-sn-glycero-3-phosphate + an acyl-CoA = a 1,2-diacyl-sn-glycero-3-phosphate + CoA</text>
        <dbReference type="Rhea" id="RHEA:19709"/>
        <dbReference type="ChEBI" id="CHEBI:57287"/>
        <dbReference type="ChEBI" id="CHEBI:57970"/>
        <dbReference type="ChEBI" id="CHEBI:58342"/>
        <dbReference type="ChEBI" id="CHEBI:58608"/>
        <dbReference type="EC" id="2.3.1.51"/>
    </reaction>
</comment>